<dbReference type="OMA" id="DSINVMF"/>
<sequence length="956" mass="110474">MRIDKDEKSIMKNVDSIDVMFEPRVKRFVPSRTRKTHVVGGLSQSIPDPGDVEKSKYEKAVRFFENIKNEMINMSSKINKQLDSQDISSLNNFKRASEVLKESLATMHSLDIIRNDGSVDFSKYTLDWYSKANMREKYSIEKSIQKIMNKLFKKARKKKKNMKKKKIDANIEQLEMDLLVQKFITENLNASKLLKLYDDSANDYVSPMHTDVCGQLGSIIFSYMFEKAYKSSINHDISYFQKYLPRLKYRIQNMIQKGTLLLLEKGLDDSLYTFKSKISDIMEKKFGFNDMCTDKCMDETIKAEYDLSEYKNEFSPSKTAQRRADLVKLLMYYYRDKIYNIETSADVVLIMLLYLNSANELSEKGYLDVSSISTDDEFNLINKTIDRSHKFNKKIKIKKKTFFKIAPFNFFREETQEKTGNESIFAIDDIIKTSLLAKKSQNYNSLYETTKDLWNQIQNMYSASYGFVQSKKIKTNKFVGSKIRNVGFLLRWFNYNKTPSKNINFLVNNFSPLVSISLQLEKGPVEKAVDIIYNKCRMKTDKIVLGCIHDYGGREKKKLLGLISRKCKPTKISIRKRSIRKILNKLMSSLNDPVDILRIAVDTATRCDHFNRSKNIDNVKTKKNKINYEIFVKSELSIRYICADVTINNFSPLVSISLQLVFFITTMIEQYESSFLGNFSSALKKIFTLGKSGRNPRNYNDLVNFSEVDYLLRTSKANNVQRIIMQIIRMLKKKFLSSSYTPTLLAQYMSIFLSLWVFEGENNISLQNPNISRFKKIFFLTYFVHDELEILKGDGVKNIYMKGLNEDNERIYELQNNMRVSEFDYAIQNPDANIIVFDGNNYVSSYALRNMGLEHERIVWAGPSVGWTAEFALSAISDNPLPIFDGSAWVLLEKLSIRSILGKHLPSIKSDSAISIKVGAVINLKYATFTLSGIVNFVIKAEKGIGNEIIVHTRIP</sequence>
<evidence type="ECO:0008006" key="3">
    <source>
        <dbReference type="Google" id="ProtNLM"/>
    </source>
</evidence>
<organism evidence="1 2">
    <name type="scientific">Plasmodium falciparum (isolate Palo Alto / Uganda)</name>
    <dbReference type="NCBI Taxonomy" id="57270"/>
    <lineage>
        <taxon>Eukaryota</taxon>
        <taxon>Sar</taxon>
        <taxon>Alveolata</taxon>
        <taxon>Apicomplexa</taxon>
        <taxon>Aconoidasida</taxon>
        <taxon>Haemosporida</taxon>
        <taxon>Plasmodiidae</taxon>
        <taxon>Plasmodium</taxon>
        <taxon>Plasmodium (Laverania)</taxon>
    </lineage>
</organism>
<reference evidence="1 2" key="2">
    <citation type="submission" date="2013-02" db="EMBL/GenBank/DDBJ databases">
        <title>The Genome Sequence of Plasmodium falciparum Palo Alto/Uganda.</title>
        <authorList>
            <consortium name="The Broad Institute Genome Sequencing Platform"/>
            <consortium name="The Broad Institute Genome Sequencing Center for Infectious Disease"/>
            <person name="Neafsey D."/>
            <person name="Cheeseman I."/>
            <person name="Volkman S."/>
            <person name="Adams J."/>
            <person name="Walker B."/>
            <person name="Young S.K."/>
            <person name="Zeng Q."/>
            <person name="Gargeya S."/>
            <person name="Fitzgerald M."/>
            <person name="Haas B."/>
            <person name="Abouelleil A."/>
            <person name="Alvarado L."/>
            <person name="Arachchi H.M."/>
            <person name="Berlin A.M."/>
            <person name="Chapman S.B."/>
            <person name="Dewar J."/>
            <person name="Goldberg J."/>
            <person name="Griggs A."/>
            <person name="Gujja S."/>
            <person name="Hansen M."/>
            <person name="Howarth C."/>
            <person name="Imamovic A."/>
            <person name="Larimer J."/>
            <person name="McCowan C."/>
            <person name="Murphy C."/>
            <person name="Neiman D."/>
            <person name="Pearson M."/>
            <person name="Priest M."/>
            <person name="Roberts A."/>
            <person name="Saif S."/>
            <person name="Shea T."/>
            <person name="Sisk P."/>
            <person name="Sykes S."/>
            <person name="Wortman J."/>
            <person name="Nusbaum C."/>
            <person name="Birren B."/>
        </authorList>
    </citation>
    <scope>NUCLEOTIDE SEQUENCE [LARGE SCALE GENOMIC DNA]</scope>
    <source>
        <strain evidence="1 2">Palo Alto/Uganda</strain>
    </source>
</reference>
<evidence type="ECO:0000313" key="2">
    <source>
        <dbReference type="Proteomes" id="UP000019103"/>
    </source>
</evidence>
<protein>
    <recommendedName>
        <fullName evidence="3">Rhoptry neck protein 5</fullName>
    </recommendedName>
</protein>
<dbReference type="Proteomes" id="UP000019103">
    <property type="component" value="Unassembled WGS sequence"/>
</dbReference>
<dbReference type="EMBL" id="KI927388">
    <property type="protein sequence ID" value="ETW52483.1"/>
    <property type="molecule type" value="Genomic_DNA"/>
</dbReference>
<reference evidence="1 2" key="1">
    <citation type="submission" date="2013-02" db="EMBL/GenBank/DDBJ databases">
        <title>The Genome Annotation of Plasmodium falciparum Palo Alto/Uganda.</title>
        <authorList>
            <consortium name="The Broad Institute Genome Sequencing Platform"/>
            <consortium name="The Broad Institute Genome Sequencing Center for Infectious Disease"/>
            <person name="Neafsey D."/>
            <person name="Hoffman S."/>
            <person name="Volkman S."/>
            <person name="Rosenthal P."/>
            <person name="Walker B."/>
            <person name="Young S.K."/>
            <person name="Zeng Q."/>
            <person name="Gargeya S."/>
            <person name="Fitzgerald M."/>
            <person name="Haas B."/>
            <person name="Abouelleil A."/>
            <person name="Allen A.W."/>
            <person name="Alvarado L."/>
            <person name="Arachchi H.M."/>
            <person name="Berlin A.M."/>
            <person name="Chapman S.B."/>
            <person name="Gainer-Dewar J."/>
            <person name="Goldberg J."/>
            <person name="Griggs A."/>
            <person name="Gujja S."/>
            <person name="Hansen M."/>
            <person name="Howarth C."/>
            <person name="Imamovic A."/>
            <person name="Ireland A."/>
            <person name="Larimer J."/>
            <person name="McCowan C."/>
            <person name="Murphy C."/>
            <person name="Pearson M."/>
            <person name="Poon T.W."/>
            <person name="Priest M."/>
            <person name="Roberts A."/>
            <person name="Saif S."/>
            <person name="Shea T."/>
            <person name="Sisk P."/>
            <person name="Sykes S."/>
            <person name="Wortman J."/>
            <person name="Nusbaum C."/>
            <person name="Birren B."/>
        </authorList>
    </citation>
    <scope>NUCLEOTIDE SEQUENCE [LARGE SCALE GENOMIC DNA]</scope>
    <source>
        <strain evidence="1 2">Palo Alto/Uganda</strain>
    </source>
</reference>
<proteinExistence type="predicted"/>
<dbReference type="AlphaFoldDB" id="W4IR97"/>
<name>W4IR97_PLAFP</name>
<dbReference type="OrthoDB" id="329794at2759"/>
<gene>
    <name evidence="1" type="ORF">PFUGPA_05490</name>
</gene>
<evidence type="ECO:0000313" key="1">
    <source>
        <dbReference type="EMBL" id="ETW52483.1"/>
    </source>
</evidence>
<accession>W4IR97</accession>